<keyword evidence="2" id="KW-1185">Reference proteome</keyword>
<protein>
    <submittedName>
        <fullName evidence="1">16983_t:CDS:1</fullName>
    </submittedName>
</protein>
<comment type="caution">
    <text evidence="1">The sequence shown here is derived from an EMBL/GenBank/DDBJ whole genome shotgun (WGS) entry which is preliminary data.</text>
</comment>
<gene>
    <name evidence="1" type="ORF">GMARGA_LOCUS19353</name>
</gene>
<proteinExistence type="predicted"/>
<reference evidence="1 2" key="1">
    <citation type="submission" date="2021-06" db="EMBL/GenBank/DDBJ databases">
        <authorList>
            <person name="Kallberg Y."/>
            <person name="Tangrot J."/>
            <person name="Rosling A."/>
        </authorList>
    </citation>
    <scope>NUCLEOTIDE SEQUENCE [LARGE SCALE GENOMIC DNA]</scope>
    <source>
        <strain evidence="1 2">120-4 pot B 10/14</strain>
    </source>
</reference>
<evidence type="ECO:0000313" key="2">
    <source>
        <dbReference type="Proteomes" id="UP000789901"/>
    </source>
</evidence>
<evidence type="ECO:0000313" key="1">
    <source>
        <dbReference type="EMBL" id="CAG8778285.1"/>
    </source>
</evidence>
<accession>A0ABN7VJ22</accession>
<organism evidence="1 2">
    <name type="scientific">Gigaspora margarita</name>
    <dbReference type="NCBI Taxonomy" id="4874"/>
    <lineage>
        <taxon>Eukaryota</taxon>
        <taxon>Fungi</taxon>
        <taxon>Fungi incertae sedis</taxon>
        <taxon>Mucoromycota</taxon>
        <taxon>Glomeromycotina</taxon>
        <taxon>Glomeromycetes</taxon>
        <taxon>Diversisporales</taxon>
        <taxon>Gigasporaceae</taxon>
        <taxon>Gigaspora</taxon>
    </lineage>
</organism>
<name>A0ABN7VJ22_GIGMA</name>
<sequence length="42" mass="4886">MDNFTAQVIDGIETIYEEDLEHLKHLESFESYGTVDELINRA</sequence>
<dbReference type="EMBL" id="CAJVQB010016078">
    <property type="protein sequence ID" value="CAG8778285.1"/>
    <property type="molecule type" value="Genomic_DNA"/>
</dbReference>
<dbReference type="Proteomes" id="UP000789901">
    <property type="component" value="Unassembled WGS sequence"/>
</dbReference>